<dbReference type="AlphaFoldDB" id="A0A2G8SWK6"/>
<evidence type="ECO:0000313" key="2">
    <source>
        <dbReference type="Proteomes" id="UP000228593"/>
    </source>
</evidence>
<keyword evidence="2" id="KW-1185">Reference proteome</keyword>
<reference evidence="1 2" key="1">
    <citation type="submission" date="2017-10" db="EMBL/GenBank/DDBJ databases">
        <title>Massilia psychrophilum sp. nov., a novel purple-pigmented bacterium isolated from Tianshan glacier, Xinjiang Municipality, China.</title>
        <authorList>
            <person name="Wang H."/>
        </authorList>
    </citation>
    <scope>NUCLEOTIDE SEQUENCE [LARGE SCALE GENOMIC DNA]</scope>
    <source>
        <strain evidence="1 2">JCM 30813</strain>
    </source>
</reference>
<organism evidence="1 2">
    <name type="scientific">Massilia psychrophila</name>
    <dbReference type="NCBI Taxonomy" id="1603353"/>
    <lineage>
        <taxon>Bacteria</taxon>
        <taxon>Pseudomonadati</taxon>
        <taxon>Pseudomonadota</taxon>
        <taxon>Betaproteobacteria</taxon>
        <taxon>Burkholderiales</taxon>
        <taxon>Oxalobacteraceae</taxon>
        <taxon>Telluria group</taxon>
        <taxon>Massilia</taxon>
    </lineage>
</organism>
<evidence type="ECO:0000313" key="1">
    <source>
        <dbReference type="EMBL" id="PIL37868.1"/>
    </source>
</evidence>
<protein>
    <submittedName>
        <fullName evidence="1">Uncharacterized protein</fullName>
    </submittedName>
</protein>
<sequence>MVAEMPSSADTSHADKAFAAASFAANAHADSYVANRCKANFGRVTTLTPPAGTMSKGRAIALASASQSARIALDSLFRGDIAAMLYDLGPMALGQLKVHRIAQEPIEQNGLDRARKIFHWNFDRAGQASVLMSLGEGIP</sequence>
<proteinExistence type="predicted"/>
<name>A0A2G8SWK6_9BURK</name>
<gene>
    <name evidence="1" type="ORF">CR103_21135</name>
</gene>
<accession>A0A2G8SWK6</accession>
<comment type="caution">
    <text evidence="1">The sequence shown here is derived from an EMBL/GenBank/DDBJ whole genome shotgun (WGS) entry which is preliminary data.</text>
</comment>
<dbReference type="EMBL" id="PDOB01000060">
    <property type="protein sequence ID" value="PIL37868.1"/>
    <property type="molecule type" value="Genomic_DNA"/>
</dbReference>
<dbReference type="Proteomes" id="UP000228593">
    <property type="component" value="Unassembled WGS sequence"/>
</dbReference>